<dbReference type="Gene3D" id="1.25.40.390">
    <property type="match status" value="1"/>
</dbReference>
<keyword evidence="8" id="KW-1185">Reference proteome</keyword>
<dbReference type="Pfam" id="PF07980">
    <property type="entry name" value="SusD_RagB"/>
    <property type="match status" value="1"/>
</dbReference>
<evidence type="ECO:0000256" key="2">
    <source>
        <dbReference type="ARBA" id="ARBA00006275"/>
    </source>
</evidence>
<keyword evidence="5" id="KW-0998">Cell outer membrane</keyword>
<evidence type="ECO:0000313" key="7">
    <source>
        <dbReference type="EMBL" id="SDL56407.1"/>
    </source>
</evidence>
<dbReference type="InterPro" id="IPR012944">
    <property type="entry name" value="SusD_RagB_dom"/>
</dbReference>
<name>A0ABY0QQW7_9FLAO</name>
<keyword evidence="3" id="KW-0732">Signal</keyword>
<dbReference type="InterPro" id="IPR011990">
    <property type="entry name" value="TPR-like_helical_dom_sf"/>
</dbReference>
<feature type="domain" description="RagB/SusD" evidence="6">
    <location>
        <begin position="362"/>
        <end position="514"/>
    </location>
</feature>
<keyword evidence="4" id="KW-0472">Membrane</keyword>
<gene>
    <name evidence="7" type="ORF">SAMN05216273_102205</name>
</gene>
<comment type="caution">
    <text evidence="7">The sequence shown here is derived from an EMBL/GenBank/DDBJ whole genome shotgun (WGS) entry which is preliminary data.</text>
</comment>
<evidence type="ECO:0000259" key="6">
    <source>
        <dbReference type="Pfam" id="PF07980"/>
    </source>
</evidence>
<dbReference type="PROSITE" id="PS51257">
    <property type="entry name" value="PROKAR_LIPOPROTEIN"/>
    <property type="match status" value="1"/>
</dbReference>
<dbReference type="Proteomes" id="UP000199242">
    <property type="component" value="Unassembled WGS sequence"/>
</dbReference>
<comment type="similarity">
    <text evidence="2">Belongs to the SusD family.</text>
</comment>
<dbReference type="SUPFAM" id="SSF48452">
    <property type="entry name" value="TPR-like"/>
    <property type="match status" value="1"/>
</dbReference>
<protein>
    <submittedName>
        <fullName evidence="7">Starch-binding associating with outer membrane</fullName>
    </submittedName>
</protein>
<proteinExistence type="inferred from homology"/>
<dbReference type="EMBL" id="FNHD01000002">
    <property type="protein sequence ID" value="SDL56407.1"/>
    <property type="molecule type" value="Genomic_DNA"/>
</dbReference>
<evidence type="ECO:0000256" key="4">
    <source>
        <dbReference type="ARBA" id="ARBA00023136"/>
    </source>
</evidence>
<organism evidence="7 8">
    <name type="scientific">Chryseobacterium taihuense</name>
    <dbReference type="NCBI Taxonomy" id="1141221"/>
    <lineage>
        <taxon>Bacteria</taxon>
        <taxon>Pseudomonadati</taxon>
        <taxon>Bacteroidota</taxon>
        <taxon>Flavobacteriia</taxon>
        <taxon>Flavobacteriales</taxon>
        <taxon>Weeksellaceae</taxon>
        <taxon>Chryseobacterium group</taxon>
        <taxon>Chryseobacterium</taxon>
    </lineage>
</organism>
<reference evidence="7 8" key="1">
    <citation type="submission" date="2016-10" db="EMBL/GenBank/DDBJ databases">
        <authorList>
            <person name="Varghese N."/>
            <person name="Submissions S."/>
        </authorList>
    </citation>
    <scope>NUCLEOTIDE SEQUENCE [LARGE SCALE GENOMIC DNA]</scope>
    <source>
        <strain evidence="7 8">CGMCC 1.10941</strain>
    </source>
</reference>
<evidence type="ECO:0000256" key="5">
    <source>
        <dbReference type="ARBA" id="ARBA00023237"/>
    </source>
</evidence>
<dbReference type="RefSeq" id="WP_089741820.1">
    <property type="nucleotide sequence ID" value="NZ_FNHD01000002.1"/>
</dbReference>
<accession>A0ABY0QQW7</accession>
<evidence type="ECO:0000256" key="1">
    <source>
        <dbReference type="ARBA" id="ARBA00004442"/>
    </source>
</evidence>
<sequence>MKKFRNIAVIIATSIAVVSCNDAIDIVQDGEIYPQEGLTTVPNLENYLNGAVYTSLDNSASIKFTSLFTDELRIGPDNTGQDLANFRWVIIPNNGYAASIWSNNYNTINRVNTLVAASANIIPSTALETSRFNSTIAEARALRAYAYLELMTYFSTDTKNDNALGVMLALKPMEITDPPLPRVANSQIWAAMEDDLNFAYTNISYTEGNPPTVKRPGPFFMNKAGVNAIRARMYLYRGNYTLAKQFAQQAINDFTLGGLTLAGPVPSGVPGSAAWNSSFYAAAGGPSPYRQMWVDTIPGENIFKLARPAIGQGGIASIYTTNLTNINGSPLWTTGLNLFNAYSNIPNDIRRFAFVDPSSTNNFYVIDKYPGKGNTPLRNDIKIFRLTEMQLILAECAVMGSPVDYTTAATIVRNVRQARTFSGTAVLPVYTNTQQALRDILTERRVEFAFEGHRFIDLKRLGASAGVSIDRNSNDDRIITSNPVSLSLSDTRWTLPIPSSEINGNPTIVQNPGY</sequence>
<comment type="subcellular location">
    <subcellularLocation>
        <location evidence="1">Cell outer membrane</location>
    </subcellularLocation>
</comment>
<evidence type="ECO:0000256" key="3">
    <source>
        <dbReference type="ARBA" id="ARBA00022729"/>
    </source>
</evidence>
<evidence type="ECO:0000313" key="8">
    <source>
        <dbReference type="Proteomes" id="UP000199242"/>
    </source>
</evidence>